<feature type="region of interest" description="Disordered" evidence="3">
    <location>
        <begin position="290"/>
        <end position="334"/>
    </location>
</feature>
<dbReference type="Pfam" id="PF00176">
    <property type="entry name" value="SNF2-rel_dom"/>
    <property type="match status" value="1"/>
</dbReference>
<dbReference type="EMBL" id="HE797153">
    <property type="protein sequence ID" value="CCM04369.1"/>
    <property type="molecule type" value="Genomic_DNA"/>
</dbReference>
<dbReference type="InterPro" id="IPR014001">
    <property type="entry name" value="Helicase_ATP-bd"/>
</dbReference>
<gene>
    <name evidence="5" type="ORF">FIBRA_06542</name>
</gene>
<name>J4H448_9APHY</name>
<dbReference type="SUPFAM" id="SSF52540">
    <property type="entry name" value="P-loop containing nucleoside triphosphate hydrolases"/>
    <property type="match status" value="1"/>
</dbReference>
<evidence type="ECO:0000256" key="2">
    <source>
        <dbReference type="ARBA" id="ARBA00022840"/>
    </source>
</evidence>
<keyword evidence="2" id="KW-0067">ATP-binding</keyword>
<dbReference type="InParanoid" id="J4H448"/>
<dbReference type="RefSeq" id="XP_012183652.1">
    <property type="nucleotide sequence ID" value="XM_012328262.1"/>
</dbReference>
<dbReference type="GO" id="GO:0015616">
    <property type="term" value="F:DNA translocase activity"/>
    <property type="evidence" value="ECO:0007669"/>
    <property type="project" value="TreeGrafter"/>
</dbReference>
<evidence type="ECO:0000256" key="3">
    <source>
        <dbReference type="SAM" id="MobiDB-lite"/>
    </source>
</evidence>
<dbReference type="GO" id="GO:0007131">
    <property type="term" value="P:reciprocal meiotic recombination"/>
    <property type="evidence" value="ECO:0007669"/>
    <property type="project" value="TreeGrafter"/>
</dbReference>
<evidence type="ECO:0000313" key="5">
    <source>
        <dbReference type="EMBL" id="CCM04369.1"/>
    </source>
</evidence>
<feature type="domain" description="Helicase ATP-binding" evidence="4">
    <location>
        <begin position="417"/>
        <end position="506"/>
    </location>
</feature>
<dbReference type="InterPro" id="IPR027417">
    <property type="entry name" value="P-loop_NTPase"/>
</dbReference>
<feature type="region of interest" description="Disordered" evidence="3">
    <location>
        <begin position="1"/>
        <end position="44"/>
    </location>
</feature>
<dbReference type="STRING" id="599839.J4H448"/>
<feature type="region of interest" description="Disordered" evidence="3">
    <location>
        <begin position="343"/>
        <end position="362"/>
    </location>
</feature>
<evidence type="ECO:0000256" key="1">
    <source>
        <dbReference type="ARBA" id="ARBA00022741"/>
    </source>
</evidence>
<feature type="compositionally biased region" description="Polar residues" evidence="3">
    <location>
        <begin position="319"/>
        <end position="334"/>
    </location>
</feature>
<dbReference type="PANTHER" id="PTHR45629">
    <property type="entry name" value="SNF2/RAD54 FAMILY MEMBER"/>
    <property type="match status" value="1"/>
</dbReference>
<dbReference type="AlphaFoldDB" id="J4H448"/>
<keyword evidence="1" id="KW-0547">Nucleotide-binding</keyword>
<evidence type="ECO:0000259" key="4">
    <source>
        <dbReference type="PROSITE" id="PS51192"/>
    </source>
</evidence>
<keyword evidence="6" id="KW-1185">Reference proteome</keyword>
<reference evidence="5 6" key="1">
    <citation type="journal article" date="2012" name="Appl. Environ. Microbiol.">
        <title>Short-read sequencing for genomic analysis of the brown rot fungus Fibroporia radiculosa.</title>
        <authorList>
            <person name="Tang J.D."/>
            <person name="Perkins A.D."/>
            <person name="Sonstegard T.S."/>
            <person name="Schroeder S.G."/>
            <person name="Burgess S.C."/>
            <person name="Diehl S.V."/>
        </authorList>
    </citation>
    <scope>NUCLEOTIDE SEQUENCE [LARGE SCALE GENOMIC DNA]</scope>
    <source>
        <strain evidence="5 6">TFFH 294</strain>
    </source>
</reference>
<proteinExistence type="predicted"/>
<dbReference type="PANTHER" id="PTHR45629:SF7">
    <property type="entry name" value="DNA EXCISION REPAIR PROTEIN ERCC-6-RELATED"/>
    <property type="match status" value="1"/>
</dbReference>
<dbReference type="InterPro" id="IPR038718">
    <property type="entry name" value="SNF2-like_sf"/>
</dbReference>
<evidence type="ECO:0000313" key="6">
    <source>
        <dbReference type="Proteomes" id="UP000006352"/>
    </source>
</evidence>
<protein>
    <recommendedName>
        <fullName evidence="4">Helicase ATP-binding domain-containing protein</fullName>
    </recommendedName>
</protein>
<dbReference type="HOGENOM" id="CLU_593272_0_0_1"/>
<dbReference type="InterPro" id="IPR000330">
    <property type="entry name" value="SNF2_N"/>
</dbReference>
<dbReference type="InterPro" id="IPR050496">
    <property type="entry name" value="SNF2_RAD54_helicase_repair"/>
</dbReference>
<dbReference type="OrthoDB" id="413460at2759"/>
<dbReference type="GO" id="GO:0000724">
    <property type="term" value="P:double-strand break repair via homologous recombination"/>
    <property type="evidence" value="ECO:0007669"/>
    <property type="project" value="TreeGrafter"/>
</dbReference>
<dbReference type="Gene3D" id="3.40.50.10810">
    <property type="entry name" value="Tandem AAA-ATPase domain"/>
    <property type="match status" value="1"/>
</dbReference>
<accession>J4H448</accession>
<organism evidence="5 6">
    <name type="scientific">Fibroporia radiculosa</name>
    <dbReference type="NCBI Taxonomy" id="599839"/>
    <lineage>
        <taxon>Eukaryota</taxon>
        <taxon>Fungi</taxon>
        <taxon>Dikarya</taxon>
        <taxon>Basidiomycota</taxon>
        <taxon>Agaricomycotina</taxon>
        <taxon>Agaricomycetes</taxon>
        <taxon>Polyporales</taxon>
        <taxon>Fibroporiaceae</taxon>
        <taxon>Fibroporia</taxon>
    </lineage>
</organism>
<dbReference type="GO" id="GO:0005524">
    <property type="term" value="F:ATP binding"/>
    <property type="evidence" value="ECO:0007669"/>
    <property type="project" value="InterPro"/>
</dbReference>
<dbReference type="GO" id="GO:0005634">
    <property type="term" value="C:nucleus"/>
    <property type="evidence" value="ECO:0007669"/>
    <property type="project" value="TreeGrafter"/>
</dbReference>
<dbReference type="PROSITE" id="PS51192">
    <property type="entry name" value="HELICASE_ATP_BIND_1"/>
    <property type="match status" value="1"/>
</dbReference>
<dbReference type="GeneID" id="24099280"/>
<sequence>MPAFQNPQGGVGIKRKNEIHDPNISGRKRQATEDDSIVSGHGRAAGETSAGMKYWFVVWRNPQYKKHKTWDGDAVLVVGDPSCTLYDMDGKLLVSGRPHGIEGLHQITEGANFTVGGKELEVDRPMDRSEFYRGTCFSKNAMTSPLLVPPISGASSRQFTPLRPKALSSFKPPTMTSNTATSKRGIELEPINLVASGETPLKQKAHDSSWTVNWRKPQQRKHKTWDGDAFLTLRGEKLTLISEKGLILGHKSWDGIRIHTGYSAFIGGREIEVDSQISLSELPTIVGASDESSVDPLISTPPRSQTRESFLLSVRRSSEQPQSEDNSPGSSVSAAQKYIPPTSFYGKGTAQPKPKGPLHDPKAEGAVVMKAPSKEHAAKHNKKNLPVVDVVVDPILARHLRPHQVEGVKFLYECVIGLRKHEGYGCILADEMGMGKTLQTITLCWTLLKQNPYASGNPVVGKILIVCPVTLISNWKNEFHKWLGKDRVGIFVGDKDKAVIKQFINS</sequence>
<dbReference type="Proteomes" id="UP000006352">
    <property type="component" value="Unassembled WGS sequence"/>
</dbReference>